<keyword evidence="1" id="KW-0812">Transmembrane</keyword>
<dbReference type="Proteomes" id="UP001230915">
    <property type="component" value="Unassembled WGS sequence"/>
</dbReference>
<dbReference type="RefSeq" id="WP_308865519.1">
    <property type="nucleotide sequence ID" value="NZ_JAVHUL010000049.1"/>
</dbReference>
<feature type="transmembrane region" description="Helical" evidence="1">
    <location>
        <begin position="12"/>
        <end position="32"/>
    </location>
</feature>
<organism evidence="2 3">
    <name type="scientific">Mesonia profundi</name>
    <dbReference type="NCBI Taxonomy" id="3070998"/>
    <lineage>
        <taxon>Bacteria</taxon>
        <taxon>Pseudomonadati</taxon>
        <taxon>Bacteroidota</taxon>
        <taxon>Flavobacteriia</taxon>
        <taxon>Flavobacteriales</taxon>
        <taxon>Flavobacteriaceae</taxon>
        <taxon>Mesonia</taxon>
    </lineage>
</organism>
<sequence>MSLKKIMKMPTFWKSVGMLGILFIIIYNIINLGFSYGFDTSAFVEGNLKPPYLLRFILANVIGGFLYGFIMTYFKFKSKLKEEEKRNA</sequence>
<evidence type="ECO:0000313" key="3">
    <source>
        <dbReference type="Proteomes" id="UP001230915"/>
    </source>
</evidence>
<reference evidence="2 3" key="1">
    <citation type="submission" date="2023-08" db="EMBL/GenBank/DDBJ databases">
        <title>Mesonia sp. MT50, isolated from deep-sea sediment of the Mariana Trench.</title>
        <authorList>
            <person name="Fu H."/>
        </authorList>
    </citation>
    <scope>NUCLEOTIDE SEQUENCE [LARGE SCALE GENOMIC DNA]</scope>
    <source>
        <strain evidence="2 3">MT50</strain>
    </source>
</reference>
<keyword evidence="3" id="KW-1185">Reference proteome</keyword>
<name>A0ABU1A4H4_9FLAO</name>
<comment type="caution">
    <text evidence="2">The sequence shown here is derived from an EMBL/GenBank/DDBJ whole genome shotgun (WGS) entry which is preliminary data.</text>
</comment>
<gene>
    <name evidence="2" type="ORF">RBU60_13175</name>
</gene>
<evidence type="ECO:0008006" key="4">
    <source>
        <dbReference type="Google" id="ProtNLM"/>
    </source>
</evidence>
<keyword evidence="1" id="KW-1133">Transmembrane helix</keyword>
<dbReference type="EMBL" id="JAVHUL010000049">
    <property type="protein sequence ID" value="MDQ7918524.1"/>
    <property type="molecule type" value="Genomic_DNA"/>
</dbReference>
<evidence type="ECO:0000313" key="2">
    <source>
        <dbReference type="EMBL" id="MDQ7918524.1"/>
    </source>
</evidence>
<protein>
    <recommendedName>
        <fullName evidence="4">DUF1049 domain-containing protein</fullName>
    </recommendedName>
</protein>
<keyword evidence="1" id="KW-0472">Membrane</keyword>
<accession>A0ABU1A4H4</accession>
<feature type="transmembrane region" description="Helical" evidence="1">
    <location>
        <begin position="52"/>
        <end position="76"/>
    </location>
</feature>
<evidence type="ECO:0000256" key="1">
    <source>
        <dbReference type="SAM" id="Phobius"/>
    </source>
</evidence>
<proteinExistence type="predicted"/>